<evidence type="ECO:0008006" key="3">
    <source>
        <dbReference type="Google" id="ProtNLM"/>
    </source>
</evidence>
<proteinExistence type="predicted"/>
<sequence>MLQIREIRKLALALQFFTPETGVVNRILDFIENPDESAQGIVKLIQSSLENMGLSLDQVSAFSADNANVSYGIHNSVFTKLKETNKEILRGNCHAHIVHNTVKKALDMLSVDVENIVLKIYSFFSTSAKRRESLREFCEFCDVDFHDILRHVVMRWLSLNPAITRLLQNWDPLKLYLISIGQECPRHLKELLKLTEDAAGVEGEADIVEVYLLFCNNIMCLFEEVVKKLEKNDTTSVALYSIMDCFLKRLIQRRDDGFYRNLTRQKLQRLLPSDAEVARQEFTVFRDTALCYVRKWFDFSEQNWLFHLQPLSLSSGKILFDVMENIIEQLHLVGRLNISMDELYDECVTATSLLEHLTKGPQEKEKWQSKGTAEKWMEILQAADLPNIQPVVSIVLIIPSSTGFAERIFSLMKNKWTDVQNKCSTEFIRCELIVTLNYVMSCSEVYSAVLKDKQLLNAARSQKK</sequence>
<keyword evidence="2" id="KW-1185">Reference proteome</keyword>
<reference evidence="1" key="1">
    <citation type="submission" date="2014-08" db="EMBL/GenBank/DDBJ databases">
        <authorList>
            <person name="Senf B."/>
            <person name="Petzold A."/>
            <person name="Downie B.R."/>
            <person name="Koch P."/>
            <person name="Platzer M."/>
        </authorList>
    </citation>
    <scope>NUCLEOTIDE SEQUENCE [LARGE SCALE GENOMIC DNA]</scope>
    <source>
        <strain evidence="1">GRZ</strain>
    </source>
</reference>
<dbReference type="Proteomes" id="UP000694548">
    <property type="component" value="Chromosome sgr02"/>
</dbReference>
<accession>A0A8C6KGN5</accession>
<dbReference type="AlphaFoldDB" id="A0A8C6KGN5"/>
<dbReference type="SUPFAM" id="SSF53098">
    <property type="entry name" value="Ribonuclease H-like"/>
    <property type="match status" value="1"/>
</dbReference>
<evidence type="ECO:0000313" key="1">
    <source>
        <dbReference type="Ensembl" id="ENSNFUP00015004820.1"/>
    </source>
</evidence>
<protein>
    <recommendedName>
        <fullName evidence="3">HAT C-terminal dimerisation domain-containing protein</fullName>
    </recommendedName>
</protein>
<dbReference type="PANTHER" id="PTHR37162">
    <property type="entry name" value="HAT FAMILY DIMERISATION DOMAINCONTAINING PROTEIN-RELATED"/>
    <property type="match status" value="1"/>
</dbReference>
<dbReference type="PANTHER" id="PTHR37162:SF1">
    <property type="entry name" value="BED-TYPE DOMAIN-CONTAINING PROTEIN"/>
    <property type="match status" value="1"/>
</dbReference>
<name>A0A8C6KGN5_NOTFU</name>
<dbReference type="GeneTree" id="ENSGT00660000097027"/>
<dbReference type="InterPro" id="IPR012337">
    <property type="entry name" value="RNaseH-like_sf"/>
</dbReference>
<reference evidence="1" key="3">
    <citation type="submission" date="2025-09" db="UniProtKB">
        <authorList>
            <consortium name="Ensembl"/>
        </authorList>
    </citation>
    <scope>IDENTIFICATION</scope>
</reference>
<evidence type="ECO:0000313" key="2">
    <source>
        <dbReference type="Proteomes" id="UP000694548"/>
    </source>
</evidence>
<dbReference type="Ensembl" id="ENSNFUT00015005087.1">
    <property type="protein sequence ID" value="ENSNFUP00015004820.1"/>
    <property type="gene ID" value="ENSNFUG00015002407.1"/>
</dbReference>
<reference evidence="1" key="2">
    <citation type="submission" date="2025-08" db="UniProtKB">
        <authorList>
            <consortium name="Ensembl"/>
        </authorList>
    </citation>
    <scope>IDENTIFICATION</scope>
</reference>
<organism evidence="1 2">
    <name type="scientific">Nothobranchius furzeri</name>
    <name type="common">Turquoise killifish</name>
    <dbReference type="NCBI Taxonomy" id="105023"/>
    <lineage>
        <taxon>Eukaryota</taxon>
        <taxon>Metazoa</taxon>
        <taxon>Chordata</taxon>
        <taxon>Craniata</taxon>
        <taxon>Vertebrata</taxon>
        <taxon>Euteleostomi</taxon>
        <taxon>Actinopterygii</taxon>
        <taxon>Neopterygii</taxon>
        <taxon>Teleostei</taxon>
        <taxon>Neoteleostei</taxon>
        <taxon>Acanthomorphata</taxon>
        <taxon>Ovalentaria</taxon>
        <taxon>Atherinomorphae</taxon>
        <taxon>Cyprinodontiformes</taxon>
        <taxon>Nothobranchiidae</taxon>
        <taxon>Nothobranchius</taxon>
    </lineage>
</organism>